<dbReference type="InterPro" id="IPR051081">
    <property type="entry name" value="HTH_MetalResp_TranReg"/>
</dbReference>
<gene>
    <name evidence="5" type="ORF">BLI009_09565</name>
</gene>
<dbReference type="SMART" id="SM00418">
    <property type="entry name" value="HTH_ARSR"/>
    <property type="match status" value="1"/>
</dbReference>
<dbReference type="InterPro" id="IPR036388">
    <property type="entry name" value="WH-like_DNA-bd_sf"/>
</dbReference>
<dbReference type="AlphaFoldDB" id="A0AAX1LNC0"/>
<dbReference type="NCBIfam" id="NF033788">
    <property type="entry name" value="HTH_metalloreg"/>
    <property type="match status" value="1"/>
</dbReference>
<dbReference type="CDD" id="cd00090">
    <property type="entry name" value="HTH_ARSR"/>
    <property type="match status" value="1"/>
</dbReference>
<evidence type="ECO:0000313" key="6">
    <source>
        <dbReference type="Proteomes" id="UP000663618"/>
    </source>
</evidence>
<keyword evidence="3" id="KW-0804">Transcription</keyword>
<reference evidence="5" key="1">
    <citation type="submission" date="2021-03" db="EMBL/GenBank/DDBJ databases">
        <title>Genome sequencing of Bifidobacterium longum subsp. infantis JCM 7009.</title>
        <authorList>
            <person name="Kim J."/>
        </authorList>
    </citation>
    <scope>NUCLEOTIDE SEQUENCE</scope>
    <source>
        <strain evidence="5">JCM 7009</strain>
    </source>
</reference>
<dbReference type="Pfam" id="PF01022">
    <property type="entry name" value="HTH_5"/>
    <property type="match status" value="1"/>
</dbReference>
<dbReference type="GO" id="GO:0003677">
    <property type="term" value="F:DNA binding"/>
    <property type="evidence" value="ECO:0007669"/>
    <property type="project" value="UniProtKB-KW"/>
</dbReference>
<accession>A0AAX1LNC0</accession>
<feature type="domain" description="HTH arsR-type" evidence="4">
    <location>
        <begin position="1"/>
        <end position="98"/>
    </location>
</feature>
<dbReference type="GO" id="GO:0003700">
    <property type="term" value="F:DNA-binding transcription factor activity"/>
    <property type="evidence" value="ECO:0007669"/>
    <property type="project" value="InterPro"/>
</dbReference>
<evidence type="ECO:0000256" key="2">
    <source>
        <dbReference type="ARBA" id="ARBA00023125"/>
    </source>
</evidence>
<evidence type="ECO:0000259" key="4">
    <source>
        <dbReference type="PROSITE" id="PS50987"/>
    </source>
</evidence>
<dbReference type="Proteomes" id="UP000663618">
    <property type="component" value="Chromosome"/>
</dbReference>
<name>A0AAX1LNC0_BIFLI</name>
<dbReference type="InterPro" id="IPR011991">
    <property type="entry name" value="ArsR-like_HTH"/>
</dbReference>
<proteinExistence type="predicted"/>
<dbReference type="SUPFAM" id="SSF46785">
    <property type="entry name" value="Winged helix' DNA-binding domain"/>
    <property type="match status" value="1"/>
</dbReference>
<evidence type="ECO:0000256" key="3">
    <source>
        <dbReference type="ARBA" id="ARBA00023163"/>
    </source>
</evidence>
<dbReference type="PANTHER" id="PTHR33154:SF18">
    <property type="entry name" value="ARSENICAL RESISTANCE OPERON REPRESSOR"/>
    <property type="match status" value="1"/>
</dbReference>
<dbReference type="EMBL" id="CP071248">
    <property type="protein sequence ID" value="QSP98697.1"/>
    <property type="molecule type" value="Genomic_DNA"/>
</dbReference>
<dbReference type="Gene3D" id="1.10.10.10">
    <property type="entry name" value="Winged helix-like DNA-binding domain superfamily/Winged helix DNA-binding domain"/>
    <property type="match status" value="1"/>
</dbReference>
<dbReference type="InterPro" id="IPR001845">
    <property type="entry name" value="HTH_ArsR_DNA-bd_dom"/>
</dbReference>
<dbReference type="PRINTS" id="PR00778">
    <property type="entry name" value="HTHARSR"/>
</dbReference>
<keyword evidence="1" id="KW-0805">Transcription regulation</keyword>
<keyword evidence="2" id="KW-0238">DNA-binding</keyword>
<evidence type="ECO:0000256" key="1">
    <source>
        <dbReference type="ARBA" id="ARBA00023015"/>
    </source>
</evidence>
<sequence>MNTKETATIFKALGDENRLRILLLLTTGEKCACKLLEKIQVTQPTMSHHMKILCDAGLVTGRKEGKWMHYSISKEGALSARQCFDLLINAETTQNTNDKSCREK</sequence>
<dbReference type="PANTHER" id="PTHR33154">
    <property type="entry name" value="TRANSCRIPTIONAL REGULATOR, ARSR FAMILY"/>
    <property type="match status" value="1"/>
</dbReference>
<dbReference type="InterPro" id="IPR036390">
    <property type="entry name" value="WH_DNA-bd_sf"/>
</dbReference>
<dbReference type="PROSITE" id="PS50987">
    <property type="entry name" value="HTH_ARSR_2"/>
    <property type="match status" value="1"/>
</dbReference>
<protein>
    <submittedName>
        <fullName evidence="5">Helix-turn-helix transcriptional regulator</fullName>
    </submittedName>
</protein>
<organism evidence="5 6">
    <name type="scientific">Bifidobacterium longum subsp. infantis</name>
    <dbReference type="NCBI Taxonomy" id="1682"/>
    <lineage>
        <taxon>Bacteria</taxon>
        <taxon>Bacillati</taxon>
        <taxon>Actinomycetota</taxon>
        <taxon>Actinomycetes</taxon>
        <taxon>Bifidobacteriales</taxon>
        <taxon>Bifidobacteriaceae</taxon>
        <taxon>Bifidobacterium</taxon>
    </lineage>
</organism>
<evidence type="ECO:0000313" key="5">
    <source>
        <dbReference type="EMBL" id="QSP98697.1"/>
    </source>
</evidence>